<feature type="compositionally biased region" description="Basic and acidic residues" evidence="6">
    <location>
        <begin position="926"/>
        <end position="953"/>
    </location>
</feature>
<dbReference type="AlphaFoldDB" id="A0A7M7KRR7"/>
<dbReference type="PROSITE" id="PS50016">
    <property type="entry name" value="ZF_PHD_2"/>
    <property type="match status" value="3"/>
</dbReference>
<evidence type="ECO:0000256" key="2">
    <source>
        <dbReference type="ARBA" id="ARBA00022771"/>
    </source>
</evidence>
<evidence type="ECO:0000259" key="7">
    <source>
        <dbReference type="PROSITE" id="PS50016"/>
    </source>
</evidence>
<feature type="compositionally biased region" description="Acidic residues" evidence="6">
    <location>
        <begin position="954"/>
        <end position="971"/>
    </location>
</feature>
<feature type="compositionally biased region" description="Polar residues" evidence="6">
    <location>
        <begin position="142"/>
        <end position="153"/>
    </location>
</feature>
<dbReference type="SMART" id="SM00249">
    <property type="entry name" value="PHD"/>
    <property type="match status" value="4"/>
</dbReference>
<dbReference type="CDD" id="cd15561">
    <property type="entry name" value="PHD1_PHF14"/>
    <property type="match status" value="1"/>
</dbReference>
<evidence type="ECO:0000256" key="4">
    <source>
        <dbReference type="PROSITE-ProRule" id="PRU00146"/>
    </source>
</evidence>
<evidence type="ECO:0008006" key="11">
    <source>
        <dbReference type="Google" id="ProtNLM"/>
    </source>
</evidence>
<dbReference type="GeneID" id="111254413"/>
<feature type="compositionally biased region" description="Low complexity" evidence="6">
    <location>
        <begin position="823"/>
        <end position="836"/>
    </location>
</feature>
<dbReference type="FunCoup" id="A0A7M7KRR7">
    <property type="interactions" value="1807"/>
</dbReference>
<dbReference type="RefSeq" id="XP_022670972.1">
    <property type="nucleotide sequence ID" value="XM_022815237.1"/>
</dbReference>
<keyword evidence="3" id="KW-0862">Zinc</keyword>
<feature type="compositionally biased region" description="Basic and acidic residues" evidence="6">
    <location>
        <begin position="1002"/>
        <end position="1011"/>
    </location>
</feature>
<feature type="compositionally biased region" description="Acidic residues" evidence="6">
    <location>
        <begin position="1012"/>
        <end position="1026"/>
    </location>
</feature>
<dbReference type="InterPro" id="IPR019787">
    <property type="entry name" value="Znf_PHD-finger"/>
</dbReference>
<feature type="coiled-coil region" evidence="5">
    <location>
        <begin position="532"/>
        <end position="564"/>
    </location>
</feature>
<dbReference type="InterPro" id="IPR034732">
    <property type="entry name" value="EPHD"/>
</dbReference>
<reference evidence="9" key="1">
    <citation type="submission" date="2021-01" db="UniProtKB">
        <authorList>
            <consortium name="EnsemblMetazoa"/>
        </authorList>
    </citation>
    <scope>IDENTIFICATION</scope>
</reference>
<dbReference type="PANTHER" id="PTHR13793:SF150">
    <property type="entry name" value="PHD FINGER PROTEIN 14"/>
    <property type="match status" value="1"/>
</dbReference>
<feature type="compositionally biased region" description="Gly residues" evidence="6">
    <location>
        <begin position="1119"/>
        <end position="1128"/>
    </location>
</feature>
<feature type="domain" description="PHD-type" evidence="7">
    <location>
        <begin position="339"/>
        <end position="399"/>
    </location>
</feature>
<dbReference type="Proteomes" id="UP000594260">
    <property type="component" value="Unplaced"/>
</dbReference>
<dbReference type="SUPFAM" id="SSF57903">
    <property type="entry name" value="FYVE/PHD zinc finger"/>
    <property type="match status" value="3"/>
</dbReference>
<feature type="compositionally biased region" description="Polar residues" evidence="6">
    <location>
        <begin position="1254"/>
        <end position="1274"/>
    </location>
</feature>
<keyword evidence="5" id="KW-0175">Coiled coil</keyword>
<evidence type="ECO:0000313" key="9">
    <source>
        <dbReference type="EnsemblMetazoa" id="XP_022670972"/>
    </source>
</evidence>
<keyword evidence="10" id="KW-1185">Reference proteome</keyword>
<dbReference type="GO" id="GO:0008270">
    <property type="term" value="F:zinc ion binding"/>
    <property type="evidence" value="ECO:0007669"/>
    <property type="project" value="UniProtKB-KW"/>
</dbReference>
<sequence length="1274" mass="140113">MDKEKNSSDSRDSETPDKSLTETHGNSGDAKQQCEDDDQQVCNVEQKERGTKDDVKKIDDAVRKNGGETSSSAENLIESGAEKNVSTNEGHDKIEEVTKKMEIKSTGNTEVKMEQSRTDGDGSNARGAEDKLKSAPKDKSSDQANCATENSTSFKEDEAQVSTGSATDTPAVSGNSIKPKTAEDKQFEENVKFLYRSHQREPGKRRVKPNLQLLEMDLNIPEEDSEDDSDYKVEGDEDGDNSDPGSEAGPDEDETAEENSTDTDSGDDDSDENASDEPDGGTLDMKKHKEKKAKKREKGGKENHTAKENGQPQTALDKAKLIAEKALDLNGAAGTAVKILVCNICLGDRSAESDEIVECDSCGVTVHEGCYGVSDSDSVLSTGSSASTEPWFCDSCKAGVLAPNCELCPNTGGIFKETDAGRWVHLVCALYTPGCAFGSVEKLTPVTLFEMQYSKWGQRACHLCEDAMMARTGVTISCDAGMCRISFHVTCAQRMGLLSDANPEYIADPFYAHCKVHVDKSKMKAKKKNWSILQHQQRIRREKEQREEAEGQELSKEKERVLRKLTWLRDRYASNKASKPKPWLPTQKMPRLLHSSSTAIEKFRRKADLYGLSHILVAPPEDKRWHGQPAFSADFVAYFLDRQRRFYELEKSLEKNIDENTALRKQQALMNQLYEKVAAACKKEREDGRYITAKLNALWSPLKEIGGLRYEPRILEEKRQREQEKENGNAVGSGDEQLQKQQSAGLHADSVSPQKIIKSCKVCGSSDEPHQQLECEQCRSWFHLFCLQPPLTRFPKKSKGVNWLCEDCLEANRVQAESANALVLSSSRRSRGQSSRLARETSLDAGEETGSRPARGRPAGKKRGRKPGSKNKDKSTKEKEEAQSAAIAAVSTEAIPLKDKESRGKDKELNALSDREHSIGRPGADGAKEKETNNKDKDKENEKEVPPSNRESDAETEDDVAMGLDEEDDEPSPEKKQPTRGRKKRKGPVPKGGPGAKRKRASAKEKEAAKEGEDDADSEQDEDMDVEDIKDVQDGAAAPKRDKDEHIAGKKGGSSKRDSGGNRDKQHQHADNVDDHKKKEDKKSSPTKETDKVNDDKGASKGSDEHEKDTTVKESPSVGGKGSAGKGLSGSKESKETKEFSPKEAERTDTKCGTTGRRERDSAGGTMAGGDGRKHCVKCNNAENTNQIVICDECGSAVHWACLDPPSKKNPKPRGYTWNCDECEAKLETTENNVTNGAGQANSKNEAKDKSAKPNASNKQENETSTTAAITEAK</sequence>
<feature type="region of interest" description="Disordered" evidence="6">
    <location>
        <begin position="1"/>
        <end position="314"/>
    </location>
</feature>
<feature type="region of interest" description="Disordered" evidence="6">
    <location>
        <begin position="1231"/>
        <end position="1274"/>
    </location>
</feature>
<dbReference type="PANTHER" id="PTHR13793">
    <property type="entry name" value="PHD FINGER PROTEINS"/>
    <property type="match status" value="1"/>
</dbReference>
<feature type="compositionally biased region" description="Basic and acidic residues" evidence="6">
    <location>
        <begin position="45"/>
        <end position="66"/>
    </location>
</feature>
<dbReference type="EnsemblMetazoa" id="XM_022815237">
    <property type="protein sequence ID" value="XP_022670972"/>
    <property type="gene ID" value="LOC111254413"/>
</dbReference>
<dbReference type="EnsemblMetazoa" id="XM_022815236">
    <property type="protein sequence ID" value="XP_022670971"/>
    <property type="gene ID" value="LOC111254413"/>
</dbReference>
<dbReference type="PROSITE" id="PS51805">
    <property type="entry name" value="EPHD"/>
    <property type="match status" value="1"/>
</dbReference>
<dbReference type="OMA" id="HELCYGI"/>
<feature type="region of interest" description="Disordered" evidence="6">
    <location>
        <begin position="823"/>
        <end position="1178"/>
    </location>
</feature>
<dbReference type="InterPro" id="IPR011011">
    <property type="entry name" value="Znf_FYVE_PHD"/>
</dbReference>
<dbReference type="Pfam" id="PF13832">
    <property type="entry name" value="zf-HC5HC2H_2"/>
    <property type="match status" value="1"/>
</dbReference>
<keyword evidence="2 4" id="KW-0863">Zinc-finger</keyword>
<organism evidence="9 10">
    <name type="scientific">Varroa destructor</name>
    <name type="common">Honeybee mite</name>
    <dbReference type="NCBI Taxonomy" id="109461"/>
    <lineage>
        <taxon>Eukaryota</taxon>
        <taxon>Metazoa</taxon>
        <taxon>Ecdysozoa</taxon>
        <taxon>Arthropoda</taxon>
        <taxon>Chelicerata</taxon>
        <taxon>Arachnida</taxon>
        <taxon>Acari</taxon>
        <taxon>Parasitiformes</taxon>
        <taxon>Mesostigmata</taxon>
        <taxon>Gamasina</taxon>
        <taxon>Dermanyssoidea</taxon>
        <taxon>Varroidae</taxon>
        <taxon>Varroa</taxon>
    </lineage>
</organism>
<name>A0A7M7KRR7_VARDE</name>
<feature type="compositionally biased region" description="Polar residues" evidence="6">
    <location>
        <begin position="160"/>
        <end position="178"/>
    </location>
</feature>
<feature type="compositionally biased region" description="Basic and acidic residues" evidence="6">
    <location>
        <begin position="1"/>
        <end position="21"/>
    </location>
</feature>
<protein>
    <recommendedName>
        <fullName evidence="11">PHD finger protein 14</fullName>
    </recommendedName>
</protein>
<dbReference type="CDD" id="cd15674">
    <property type="entry name" value="ePHD_PHF14"/>
    <property type="match status" value="1"/>
</dbReference>
<dbReference type="InterPro" id="IPR050701">
    <property type="entry name" value="Histone_Mod_Regulator"/>
</dbReference>
<dbReference type="Gene3D" id="3.30.40.10">
    <property type="entry name" value="Zinc/RING finger domain, C3HC4 (zinc finger)"/>
    <property type="match status" value="3"/>
</dbReference>
<proteinExistence type="predicted"/>
<feature type="compositionally biased region" description="Basic and acidic residues" evidence="6">
    <location>
        <begin position="180"/>
        <end position="191"/>
    </location>
</feature>
<evidence type="ECO:0000256" key="6">
    <source>
        <dbReference type="SAM" id="MobiDB-lite"/>
    </source>
</evidence>
<feature type="compositionally biased region" description="Basic and acidic residues" evidence="6">
    <location>
        <begin position="896"/>
        <end position="919"/>
    </location>
</feature>
<accession>A0A7M7KRR7</accession>
<feature type="compositionally biased region" description="Basic residues" evidence="6">
    <location>
        <begin position="286"/>
        <end position="298"/>
    </location>
</feature>
<evidence type="ECO:0000259" key="8">
    <source>
        <dbReference type="PROSITE" id="PS51805"/>
    </source>
</evidence>
<feature type="compositionally biased region" description="Basic and acidic residues" evidence="6">
    <location>
        <begin position="1055"/>
        <end position="1112"/>
    </location>
</feature>
<evidence type="ECO:0000313" key="10">
    <source>
        <dbReference type="Proteomes" id="UP000594260"/>
    </source>
</evidence>
<dbReference type="InParanoid" id="A0A7M7KRR7"/>
<dbReference type="KEGG" id="vde:111254413"/>
<feature type="compositionally biased region" description="Basic and acidic residues" evidence="6">
    <location>
        <begin position="870"/>
        <end position="882"/>
    </location>
</feature>
<dbReference type="PROSITE" id="PS01359">
    <property type="entry name" value="ZF_PHD_1"/>
    <property type="match status" value="3"/>
</dbReference>
<dbReference type="Pfam" id="PF00628">
    <property type="entry name" value="PHD"/>
    <property type="match status" value="3"/>
</dbReference>
<dbReference type="Gene3D" id="2.30.30.1150">
    <property type="match status" value="1"/>
</dbReference>
<evidence type="ECO:0000256" key="1">
    <source>
        <dbReference type="ARBA" id="ARBA00022723"/>
    </source>
</evidence>
<feature type="compositionally biased region" description="Basic residues" evidence="6">
    <location>
        <begin position="854"/>
        <end position="869"/>
    </location>
</feature>
<feature type="compositionally biased region" description="Basic and acidic residues" evidence="6">
    <location>
        <begin position="111"/>
        <end position="120"/>
    </location>
</feature>
<feature type="compositionally biased region" description="Basic and acidic residues" evidence="6">
    <location>
        <begin position="127"/>
        <end position="141"/>
    </location>
</feature>
<dbReference type="InterPro" id="IPR019786">
    <property type="entry name" value="Zinc_finger_PHD-type_CS"/>
</dbReference>
<dbReference type="InterPro" id="IPR013083">
    <property type="entry name" value="Znf_RING/FYVE/PHD"/>
</dbReference>
<evidence type="ECO:0000256" key="5">
    <source>
        <dbReference type="SAM" id="Coils"/>
    </source>
</evidence>
<feature type="compositionally biased region" description="Basic and acidic residues" evidence="6">
    <location>
        <begin position="89"/>
        <end position="103"/>
    </location>
</feature>
<feature type="compositionally biased region" description="Basic residues" evidence="6">
    <location>
        <begin position="978"/>
        <end position="988"/>
    </location>
</feature>
<feature type="domain" description="PHD-type" evidence="7">
    <location>
        <begin position="757"/>
        <end position="811"/>
    </location>
</feature>
<feature type="compositionally biased region" description="Acidic residues" evidence="6">
    <location>
        <begin position="220"/>
        <end position="241"/>
    </location>
</feature>
<feature type="domain" description="PHD-type" evidence="7">
    <location>
        <begin position="1173"/>
        <end position="1226"/>
    </location>
</feature>
<feature type="compositionally biased region" description="Basic and acidic residues" evidence="6">
    <location>
        <begin position="1027"/>
        <end position="1048"/>
    </location>
</feature>
<feature type="compositionally biased region" description="Polar residues" evidence="6">
    <location>
        <begin position="1231"/>
        <end position="1244"/>
    </location>
</feature>
<feature type="region of interest" description="Disordered" evidence="6">
    <location>
        <begin position="719"/>
        <end position="749"/>
    </location>
</feature>
<dbReference type="CDD" id="cd15563">
    <property type="entry name" value="PHD3_PHF14"/>
    <property type="match status" value="1"/>
</dbReference>
<keyword evidence="1" id="KW-0479">Metal-binding</keyword>
<evidence type="ECO:0000256" key="3">
    <source>
        <dbReference type="ARBA" id="ARBA00022833"/>
    </source>
</evidence>
<feature type="domain" description="PHD-type" evidence="8">
    <location>
        <begin position="402"/>
        <end position="518"/>
    </location>
</feature>
<feature type="compositionally biased region" description="Basic and acidic residues" evidence="6">
    <location>
        <begin position="1132"/>
        <end position="1162"/>
    </location>
</feature>
<dbReference type="InterPro" id="IPR001965">
    <property type="entry name" value="Znf_PHD"/>
</dbReference>
<dbReference type="RefSeq" id="XP_022670971.1">
    <property type="nucleotide sequence ID" value="XM_022815236.1"/>
</dbReference>
<dbReference type="GO" id="GO:0006357">
    <property type="term" value="P:regulation of transcription by RNA polymerase II"/>
    <property type="evidence" value="ECO:0007669"/>
    <property type="project" value="TreeGrafter"/>
</dbReference>
<dbReference type="OrthoDB" id="336088at2759"/>
<feature type="compositionally biased region" description="Acidic residues" evidence="6">
    <location>
        <begin position="249"/>
        <end position="279"/>
    </location>
</feature>